<dbReference type="SUPFAM" id="SSF52540">
    <property type="entry name" value="P-loop containing nucleoside triphosphate hydrolases"/>
    <property type="match status" value="1"/>
</dbReference>
<dbReference type="CDD" id="cd03257">
    <property type="entry name" value="ABC_NikE_OppD_transporters"/>
    <property type="match status" value="1"/>
</dbReference>
<dbReference type="GO" id="GO:0055085">
    <property type="term" value="P:transmembrane transport"/>
    <property type="evidence" value="ECO:0007669"/>
    <property type="project" value="UniProtKB-ARBA"/>
</dbReference>
<dbReference type="GO" id="GO:0016887">
    <property type="term" value="F:ATP hydrolysis activity"/>
    <property type="evidence" value="ECO:0007669"/>
    <property type="project" value="InterPro"/>
</dbReference>
<dbReference type="InterPro" id="IPR050319">
    <property type="entry name" value="ABC_transp_ATP-bind"/>
</dbReference>
<name>A0A9D2NHX3_9FIRM</name>
<dbReference type="InterPro" id="IPR017871">
    <property type="entry name" value="ABC_transporter-like_CS"/>
</dbReference>
<evidence type="ECO:0000313" key="8">
    <source>
        <dbReference type="Proteomes" id="UP000823891"/>
    </source>
</evidence>
<evidence type="ECO:0000256" key="2">
    <source>
        <dbReference type="ARBA" id="ARBA00022448"/>
    </source>
</evidence>
<feature type="region of interest" description="Disordered" evidence="5">
    <location>
        <begin position="249"/>
        <end position="269"/>
    </location>
</feature>
<feature type="domain" description="ABC transporter" evidence="6">
    <location>
        <begin position="18"/>
        <end position="247"/>
    </location>
</feature>
<dbReference type="PROSITE" id="PS00211">
    <property type="entry name" value="ABC_TRANSPORTER_1"/>
    <property type="match status" value="1"/>
</dbReference>
<dbReference type="PANTHER" id="PTHR43776">
    <property type="entry name" value="TRANSPORT ATP-BINDING PROTEIN"/>
    <property type="match status" value="1"/>
</dbReference>
<accession>A0A9D2NHX3</accession>
<keyword evidence="3" id="KW-0547">Nucleotide-binding</keyword>
<evidence type="ECO:0000256" key="4">
    <source>
        <dbReference type="ARBA" id="ARBA00022840"/>
    </source>
</evidence>
<dbReference type="InterPro" id="IPR003593">
    <property type="entry name" value="AAA+_ATPase"/>
</dbReference>
<evidence type="ECO:0000256" key="1">
    <source>
        <dbReference type="ARBA" id="ARBA00005417"/>
    </source>
</evidence>
<evidence type="ECO:0000256" key="5">
    <source>
        <dbReference type="SAM" id="MobiDB-lite"/>
    </source>
</evidence>
<comment type="similarity">
    <text evidence="1">Belongs to the ABC transporter superfamily.</text>
</comment>
<dbReference type="Pfam" id="PF00005">
    <property type="entry name" value="ABC_tran"/>
    <property type="match status" value="1"/>
</dbReference>
<evidence type="ECO:0000313" key="7">
    <source>
        <dbReference type="EMBL" id="HJC24672.1"/>
    </source>
</evidence>
<dbReference type="InterPro" id="IPR003439">
    <property type="entry name" value="ABC_transporter-like_ATP-bd"/>
</dbReference>
<dbReference type="AlphaFoldDB" id="A0A9D2NHX3"/>
<dbReference type="SMART" id="SM00382">
    <property type="entry name" value="AAA"/>
    <property type="match status" value="1"/>
</dbReference>
<dbReference type="Gene3D" id="3.40.50.300">
    <property type="entry name" value="P-loop containing nucleotide triphosphate hydrolases"/>
    <property type="match status" value="1"/>
</dbReference>
<dbReference type="PROSITE" id="PS50893">
    <property type="entry name" value="ABC_TRANSPORTER_2"/>
    <property type="match status" value="1"/>
</dbReference>
<gene>
    <name evidence="7" type="ORF">H9761_13360</name>
</gene>
<organism evidence="7 8">
    <name type="scientific">Candidatus Eisenbergiella merdavium</name>
    <dbReference type="NCBI Taxonomy" id="2838551"/>
    <lineage>
        <taxon>Bacteria</taxon>
        <taxon>Bacillati</taxon>
        <taxon>Bacillota</taxon>
        <taxon>Clostridia</taxon>
        <taxon>Lachnospirales</taxon>
        <taxon>Lachnospiraceae</taxon>
        <taxon>Eisenbergiella</taxon>
    </lineage>
</organism>
<protein>
    <submittedName>
        <fullName evidence="7">ATP-binding cassette domain-containing protein</fullName>
    </submittedName>
</protein>
<dbReference type="EMBL" id="DWWS01000046">
    <property type="protein sequence ID" value="HJC24672.1"/>
    <property type="molecule type" value="Genomic_DNA"/>
</dbReference>
<dbReference type="Proteomes" id="UP000823891">
    <property type="component" value="Unassembled WGS sequence"/>
</dbReference>
<keyword evidence="4 7" id="KW-0067">ATP-binding</keyword>
<keyword evidence="2" id="KW-0813">Transport</keyword>
<sequence length="269" mass="29918">MSEHNILEVEQLRVSYERRKSGLFEKEGKTEILHGVSFSIERGEVLGLVGESGCGKSTLSRAILGLLPGGYEGSIRCAAGRPQMVFQDPYSSLNPAKKVGWILEEPLRLNAGPSGKDSAQARKERVLSMLERVGLEEKIADRFPRQLSGGQRQRVCIAESLMLEPELLIADEPVSALDVTIQAQVMELLMRLQREMGLAMLFISHDMRVVYQLCQRVMVMKDGCIVESGDVDEVYFHPQHPYTKELLEAAGIGETDERSGEDASEILSR</sequence>
<dbReference type="GO" id="GO:0005524">
    <property type="term" value="F:ATP binding"/>
    <property type="evidence" value="ECO:0007669"/>
    <property type="project" value="UniProtKB-KW"/>
</dbReference>
<dbReference type="PANTHER" id="PTHR43776:SF7">
    <property type="entry name" value="D,D-DIPEPTIDE TRANSPORT ATP-BINDING PROTEIN DDPF-RELATED"/>
    <property type="match status" value="1"/>
</dbReference>
<proteinExistence type="inferred from homology"/>
<dbReference type="InterPro" id="IPR027417">
    <property type="entry name" value="P-loop_NTPase"/>
</dbReference>
<reference evidence="7" key="2">
    <citation type="submission" date="2021-04" db="EMBL/GenBank/DDBJ databases">
        <authorList>
            <person name="Gilroy R."/>
        </authorList>
    </citation>
    <scope>NUCLEOTIDE SEQUENCE</scope>
    <source>
        <strain evidence="7">USAMLcec2-132</strain>
    </source>
</reference>
<reference evidence="7" key="1">
    <citation type="journal article" date="2021" name="PeerJ">
        <title>Extensive microbial diversity within the chicken gut microbiome revealed by metagenomics and culture.</title>
        <authorList>
            <person name="Gilroy R."/>
            <person name="Ravi A."/>
            <person name="Getino M."/>
            <person name="Pursley I."/>
            <person name="Horton D.L."/>
            <person name="Alikhan N.F."/>
            <person name="Baker D."/>
            <person name="Gharbi K."/>
            <person name="Hall N."/>
            <person name="Watson M."/>
            <person name="Adriaenssens E.M."/>
            <person name="Foster-Nyarko E."/>
            <person name="Jarju S."/>
            <person name="Secka A."/>
            <person name="Antonio M."/>
            <person name="Oren A."/>
            <person name="Chaudhuri R.R."/>
            <person name="La Ragione R."/>
            <person name="Hildebrand F."/>
            <person name="Pallen M.J."/>
        </authorList>
    </citation>
    <scope>NUCLEOTIDE SEQUENCE</scope>
    <source>
        <strain evidence="7">USAMLcec2-132</strain>
    </source>
</reference>
<comment type="caution">
    <text evidence="7">The sequence shown here is derived from an EMBL/GenBank/DDBJ whole genome shotgun (WGS) entry which is preliminary data.</text>
</comment>
<evidence type="ECO:0000259" key="6">
    <source>
        <dbReference type="PROSITE" id="PS50893"/>
    </source>
</evidence>
<evidence type="ECO:0000256" key="3">
    <source>
        <dbReference type="ARBA" id="ARBA00022741"/>
    </source>
</evidence>